<proteinExistence type="predicted"/>
<dbReference type="InterPro" id="IPR046561">
    <property type="entry name" value="DUF6716"/>
</dbReference>
<feature type="compositionally biased region" description="Low complexity" evidence="1">
    <location>
        <begin position="474"/>
        <end position="506"/>
    </location>
</feature>
<reference evidence="2" key="1">
    <citation type="submission" date="2022-09" db="EMBL/GenBank/DDBJ databases">
        <title>Taxonomy of Curtobacterium flaccumfaciens.</title>
        <authorList>
            <person name="Osdaghi E."/>
            <person name="Taghavi S.M."/>
            <person name="Hamidizade M."/>
            <person name="Abachi H."/>
            <person name="Fazliarab A."/>
            <person name="Baeyen S."/>
            <person name="Portier P."/>
            <person name="Van Vaerenbergh J."/>
            <person name="Jacques M.-A."/>
        </authorList>
    </citation>
    <scope>NUCLEOTIDE SEQUENCE</scope>
    <source>
        <strain evidence="2">AGQB46</strain>
    </source>
</reference>
<dbReference type="Pfam" id="PF20471">
    <property type="entry name" value="DUF6716"/>
    <property type="match status" value="1"/>
</dbReference>
<dbReference type="EMBL" id="CP106879">
    <property type="protein sequence ID" value="UYC82346.1"/>
    <property type="molecule type" value="Genomic_DNA"/>
</dbReference>
<feature type="compositionally biased region" description="Gly residues" evidence="1">
    <location>
        <begin position="25"/>
        <end position="36"/>
    </location>
</feature>
<dbReference type="AlphaFoldDB" id="A0A9Q9PBY9"/>
<protein>
    <submittedName>
        <fullName evidence="2">Uncharacterized protein</fullName>
    </submittedName>
</protein>
<evidence type="ECO:0000256" key="1">
    <source>
        <dbReference type="SAM" id="MobiDB-lite"/>
    </source>
</evidence>
<dbReference type="SUPFAM" id="SSF53756">
    <property type="entry name" value="UDP-Glycosyltransferase/glycogen phosphorylase"/>
    <property type="match status" value="1"/>
</dbReference>
<name>A0A9Q9PBY9_9MICO</name>
<feature type="region of interest" description="Disordered" evidence="1">
    <location>
        <begin position="1"/>
        <end position="46"/>
    </location>
</feature>
<organism evidence="2 3">
    <name type="scientific">Curtobacterium poinsettiae</name>
    <dbReference type="NCBI Taxonomy" id="159612"/>
    <lineage>
        <taxon>Bacteria</taxon>
        <taxon>Bacillati</taxon>
        <taxon>Actinomycetota</taxon>
        <taxon>Actinomycetes</taxon>
        <taxon>Micrococcales</taxon>
        <taxon>Microbacteriaceae</taxon>
        <taxon>Curtobacterium</taxon>
    </lineage>
</organism>
<sequence>MSGAHVRGAHPSGAHLSGPVDGTGALDGPGDGGGSTDGLEARLPSDASPRVRRVVGLVDTDSFAKWGAHLLSSAPADWDLELRTVATPRSASPEQLRSAFRGLDGRLAHLHRDPPAPKDVDAVVEELRRDPPDAVLVSLIGPVAELVIDEVHRRIPDRPVLVSGLPGISFPSKWKGIFFRARADLFVLHSHREVRAYEEMARDGGVEPHFALATLPFARGAGGVGSTGATVRDSVVFAAQPSVPFERADRALVVRWLVGTARAHPEWRVVIKTRAAAGEHQTHREEHPYPDLVPADAPTNLVVESGPMAEHLDRAVALVTISSTAVLEAAARGVPALTLTDFGIGRHLINEVFVGSGLEGDAVDLVDGRFGVVRPEWMRDNYFHPASEDDWQHRLVELMARRDAGNLMDRAPARRSRGGLLRRAWERKNALGGADRSPLGWVALGIGAPIRGAKRLARRVRALVDPPEPVVVAAPTSQRAGTRAAVPAPGAAAGTAARPAAAAAADARSERPGHREQELVAGRDAG</sequence>
<gene>
    <name evidence="2" type="ORF">OE229_07765</name>
</gene>
<accession>A0A9Q9PBY9</accession>
<feature type="compositionally biased region" description="Basic and acidic residues" evidence="1">
    <location>
        <begin position="507"/>
        <end position="518"/>
    </location>
</feature>
<dbReference type="RefSeq" id="WP_263345199.1">
    <property type="nucleotide sequence ID" value="NZ_CP106879.1"/>
</dbReference>
<dbReference type="KEGG" id="cpoi:OE229_07765"/>
<dbReference type="Proteomes" id="UP001062223">
    <property type="component" value="Chromosome"/>
</dbReference>
<evidence type="ECO:0000313" key="2">
    <source>
        <dbReference type="EMBL" id="UYC82346.1"/>
    </source>
</evidence>
<feature type="region of interest" description="Disordered" evidence="1">
    <location>
        <begin position="474"/>
        <end position="526"/>
    </location>
</feature>
<evidence type="ECO:0000313" key="3">
    <source>
        <dbReference type="Proteomes" id="UP001062223"/>
    </source>
</evidence>